<sequence>MTVVAAQAPEITLNGSNPVRLEEGTAFFDPGARANDNVDGNLTANIIVSGSVNTTQRFLYFDI</sequence>
<protein>
    <submittedName>
        <fullName evidence="2">DUF5011 domain-containing protein</fullName>
    </submittedName>
</protein>
<dbReference type="Gene3D" id="2.60.40.10">
    <property type="entry name" value="Immunoglobulins"/>
    <property type="match status" value="1"/>
</dbReference>
<organism evidence="2 3">
    <name type="scientific">Candidatus Methanofishera endochildressiae</name>
    <dbReference type="NCBI Taxonomy" id="2738884"/>
    <lineage>
        <taxon>Bacteria</taxon>
        <taxon>Pseudomonadati</taxon>
        <taxon>Pseudomonadota</taxon>
        <taxon>Gammaproteobacteria</taxon>
        <taxon>Candidatus Methanofishera</taxon>
    </lineage>
</organism>
<evidence type="ECO:0000313" key="3">
    <source>
        <dbReference type="Proteomes" id="UP000537890"/>
    </source>
</evidence>
<proteinExistence type="predicted"/>
<dbReference type="AlphaFoldDB" id="A0A7Z0SDU7"/>
<comment type="caution">
    <text evidence="2">The sequence shown here is derived from an EMBL/GenBank/DDBJ whole genome shotgun (WGS) entry which is preliminary data.</text>
</comment>
<name>A0A7Z0SDU7_9GAMM</name>
<dbReference type="Pfam" id="PF16403">
    <property type="entry name" value="Bact_surface_Ig-like"/>
    <property type="match status" value="1"/>
</dbReference>
<evidence type="ECO:0000259" key="1">
    <source>
        <dbReference type="Pfam" id="PF16403"/>
    </source>
</evidence>
<accession>A0A7Z0SDU7</accession>
<dbReference type="InterPro" id="IPR032179">
    <property type="entry name" value="Cry22Aa_Ig-like"/>
</dbReference>
<reference evidence="2 3" key="1">
    <citation type="submission" date="2020-05" db="EMBL/GenBank/DDBJ databases">
        <title>Horizontal transmission and recombination maintain forever young bacterial symbiont genomes.</title>
        <authorList>
            <person name="Russell S.L."/>
            <person name="Pepper-Tunick E."/>
            <person name="Svedberg J."/>
            <person name="Byrne A."/>
            <person name="Ruelas Castillo J."/>
            <person name="Vollmers C."/>
            <person name="Beinart R.A."/>
            <person name="Corbett-Detig R."/>
        </authorList>
    </citation>
    <scope>NUCLEOTIDE SEQUENCE [LARGE SCALE GENOMIC DNA]</scope>
    <source>
        <strain evidence="2">4727-3</strain>
    </source>
</reference>
<dbReference type="InterPro" id="IPR013783">
    <property type="entry name" value="Ig-like_fold"/>
</dbReference>
<dbReference type="EMBL" id="JACCHS010000077">
    <property type="protein sequence ID" value="NYT47077.1"/>
    <property type="molecule type" value="Genomic_DNA"/>
</dbReference>
<feature type="domain" description="Pesticidal crystal protein Cry22Aa Ig-like" evidence="1">
    <location>
        <begin position="11"/>
        <end position="56"/>
    </location>
</feature>
<dbReference type="Proteomes" id="UP000537890">
    <property type="component" value="Unassembled WGS sequence"/>
</dbReference>
<gene>
    <name evidence="2" type="ORF">H0A75_05165</name>
</gene>
<evidence type="ECO:0000313" key="2">
    <source>
        <dbReference type="EMBL" id="NYT47077.1"/>
    </source>
</evidence>